<dbReference type="Proteomes" id="UP001281410">
    <property type="component" value="Unassembled WGS sequence"/>
</dbReference>
<evidence type="ECO:0000313" key="2">
    <source>
        <dbReference type="Proteomes" id="UP001281410"/>
    </source>
</evidence>
<gene>
    <name evidence="1" type="ORF">Dsin_029139</name>
</gene>
<proteinExistence type="predicted"/>
<name>A0AAE0DUW7_9ROSI</name>
<dbReference type="AlphaFoldDB" id="A0AAE0DUW7"/>
<comment type="caution">
    <text evidence="1">The sequence shown here is derived from an EMBL/GenBank/DDBJ whole genome shotgun (WGS) entry which is preliminary data.</text>
</comment>
<keyword evidence="2" id="KW-1185">Reference proteome</keyword>
<evidence type="ECO:0000313" key="1">
    <source>
        <dbReference type="EMBL" id="KAK3189578.1"/>
    </source>
</evidence>
<accession>A0AAE0DUW7</accession>
<reference evidence="1" key="1">
    <citation type="journal article" date="2023" name="Plant J.">
        <title>Genome sequences and population genomics provide insights into the demographic history, inbreeding, and mutation load of two 'living fossil' tree species of Dipteronia.</title>
        <authorList>
            <person name="Feng Y."/>
            <person name="Comes H.P."/>
            <person name="Chen J."/>
            <person name="Zhu S."/>
            <person name="Lu R."/>
            <person name="Zhang X."/>
            <person name="Li P."/>
            <person name="Qiu J."/>
            <person name="Olsen K.M."/>
            <person name="Qiu Y."/>
        </authorList>
    </citation>
    <scope>NUCLEOTIDE SEQUENCE</scope>
    <source>
        <strain evidence="1">NBL</strain>
    </source>
</reference>
<sequence>MVQIKSPNISYIYVHIIGGRSTITVESRVLLEVLDEEVFEEAQFEGLTSRDCVQQGQECLRTQILQHCREWG</sequence>
<dbReference type="EMBL" id="JANJYJ010000009">
    <property type="protein sequence ID" value="KAK3189578.1"/>
    <property type="molecule type" value="Genomic_DNA"/>
</dbReference>
<organism evidence="1 2">
    <name type="scientific">Dipteronia sinensis</name>
    <dbReference type="NCBI Taxonomy" id="43782"/>
    <lineage>
        <taxon>Eukaryota</taxon>
        <taxon>Viridiplantae</taxon>
        <taxon>Streptophyta</taxon>
        <taxon>Embryophyta</taxon>
        <taxon>Tracheophyta</taxon>
        <taxon>Spermatophyta</taxon>
        <taxon>Magnoliopsida</taxon>
        <taxon>eudicotyledons</taxon>
        <taxon>Gunneridae</taxon>
        <taxon>Pentapetalae</taxon>
        <taxon>rosids</taxon>
        <taxon>malvids</taxon>
        <taxon>Sapindales</taxon>
        <taxon>Sapindaceae</taxon>
        <taxon>Hippocastanoideae</taxon>
        <taxon>Acereae</taxon>
        <taxon>Dipteronia</taxon>
    </lineage>
</organism>
<protein>
    <submittedName>
        <fullName evidence="1">Uncharacterized protein</fullName>
    </submittedName>
</protein>